<dbReference type="Pfam" id="PF00583">
    <property type="entry name" value="Acetyltransf_1"/>
    <property type="match status" value="1"/>
</dbReference>
<dbReference type="PROSITE" id="PS51186">
    <property type="entry name" value="GNAT"/>
    <property type="match status" value="1"/>
</dbReference>
<evidence type="ECO:0000259" key="1">
    <source>
        <dbReference type="PROSITE" id="PS51186"/>
    </source>
</evidence>
<dbReference type="GO" id="GO:0016747">
    <property type="term" value="F:acyltransferase activity, transferring groups other than amino-acyl groups"/>
    <property type="evidence" value="ECO:0007669"/>
    <property type="project" value="InterPro"/>
</dbReference>
<gene>
    <name evidence="2" type="ORF">HIJ39_17120</name>
</gene>
<proteinExistence type="predicted"/>
<evidence type="ECO:0000313" key="3">
    <source>
        <dbReference type="Proteomes" id="UP000533476"/>
    </source>
</evidence>
<evidence type="ECO:0000313" key="2">
    <source>
        <dbReference type="EMBL" id="NMP24057.1"/>
    </source>
</evidence>
<dbReference type="InterPro" id="IPR000182">
    <property type="entry name" value="GNAT_dom"/>
</dbReference>
<dbReference type="Proteomes" id="UP000533476">
    <property type="component" value="Unassembled WGS sequence"/>
</dbReference>
<dbReference type="EMBL" id="JABBVZ010000080">
    <property type="protein sequence ID" value="NMP24057.1"/>
    <property type="molecule type" value="Genomic_DNA"/>
</dbReference>
<comment type="caution">
    <text evidence="2">The sequence shown here is derived from an EMBL/GenBank/DDBJ whole genome shotgun (WGS) entry which is preliminary data.</text>
</comment>
<sequence>MAGVQSMWPYRDDLHVLIEAPDGTLVATAIIWFDPVSRTAEFEPVGTHRAYRRQGLATALLWHGMHRARDAGAETMLVACVGAAGRPAARELYYGVGFEPFARDVPHVKRAP</sequence>
<reference evidence="2 3" key="1">
    <citation type="submission" date="2020-04" db="EMBL/GenBank/DDBJ databases">
        <authorList>
            <person name="Zhang R."/>
            <person name="Schippers A."/>
        </authorList>
    </citation>
    <scope>NUCLEOTIDE SEQUENCE [LARGE SCALE GENOMIC DNA]</scope>
    <source>
        <strain evidence="2 3">DSM 109850</strain>
    </source>
</reference>
<protein>
    <submittedName>
        <fullName evidence="2">GNAT family N-acetyltransferase</fullName>
    </submittedName>
</protein>
<dbReference type="SUPFAM" id="SSF55729">
    <property type="entry name" value="Acyl-CoA N-acyltransferases (Nat)"/>
    <property type="match status" value="1"/>
</dbReference>
<dbReference type="AlphaFoldDB" id="A0A7Y0L697"/>
<dbReference type="Gene3D" id="3.40.630.30">
    <property type="match status" value="1"/>
</dbReference>
<keyword evidence="2" id="KW-0808">Transferase</keyword>
<dbReference type="CDD" id="cd04301">
    <property type="entry name" value="NAT_SF"/>
    <property type="match status" value="1"/>
</dbReference>
<name>A0A7Y0L697_9FIRM</name>
<organism evidence="2 3">
    <name type="scientific">Sulfobacillus harzensis</name>
    <dbReference type="NCBI Taxonomy" id="2729629"/>
    <lineage>
        <taxon>Bacteria</taxon>
        <taxon>Bacillati</taxon>
        <taxon>Bacillota</taxon>
        <taxon>Clostridia</taxon>
        <taxon>Eubacteriales</taxon>
        <taxon>Clostridiales Family XVII. Incertae Sedis</taxon>
        <taxon>Sulfobacillus</taxon>
    </lineage>
</organism>
<feature type="domain" description="N-acetyltransferase" evidence="1">
    <location>
        <begin position="1"/>
        <end position="112"/>
    </location>
</feature>
<accession>A0A7Y0L697</accession>
<keyword evidence="3" id="KW-1185">Reference proteome</keyword>
<dbReference type="InterPro" id="IPR016181">
    <property type="entry name" value="Acyl_CoA_acyltransferase"/>
</dbReference>